<gene>
    <name evidence="1" type="ORF">BJ508DRAFT_336395</name>
</gene>
<dbReference type="Proteomes" id="UP000275078">
    <property type="component" value="Unassembled WGS sequence"/>
</dbReference>
<evidence type="ECO:0000313" key="1">
    <source>
        <dbReference type="EMBL" id="RPA71096.1"/>
    </source>
</evidence>
<evidence type="ECO:0000313" key="2">
    <source>
        <dbReference type="Proteomes" id="UP000275078"/>
    </source>
</evidence>
<name>A0A3N4HCT8_ASCIM</name>
<dbReference type="AlphaFoldDB" id="A0A3N4HCT8"/>
<sequence length="285" mass="33043">MTTTSESLESQLSRLHLNPTDTATTTPITDQPDHVITFATYYNANPDEFQLSNSESSEYRLLNWVIESVLQDELSTDPPDTSIFAVRPSLPDFLRQPTAELLLFYFRRPDGLQQYLLNCRKGTNAYIIQEFEGSPDAKMPAFLRMLSKVIFRAYRRHETGLMRKEQIELATIVLKATISELRCLMNRGEGIEEISEACLRSYVLLDDFIINDDFRSHRLELLLLRYVHEGAEVNWDVVDEVNKKTMEKGRQLALTMLKEGNYRFSIEERCGHYTFLYPSTTWSTD</sequence>
<dbReference type="EMBL" id="ML119975">
    <property type="protein sequence ID" value="RPA71096.1"/>
    <property type="molecule type" value="Genomic_DNA"/>
</dbReference>
<organism evidence="1 2">
    <name type="scientific">Ascobolus immersus RN42</name>
    <dbReference type="NCBI Taxonomy" id="1160509"/>
    <lineage>
        <taxon>Eukaryota</taxon>
        <taxon>Fungi</taxon>
        <taxon>Dikarya</taxon>
        <taxon>Ascomycota</taxon>
        <taxon>Pezizomycotina</taxon>
        <taxon>Pezizomycetes</taxon>
        <taxon>Pezizales</taxon>
        <taxon>Ascobolaceae</taxon>
        <taxon>Ascobolus</taxon>
    </lineage>
</organism>
<keyword evidence="2" id="KW-1185">Reference proteome</keyword>
<reference evidence="1 2" key="1">
    <citation type="journal article" date="2018" name="Nat. Ecol. Evol.">
        <title>Pezizomycetes genomes reveal the molecular basis of ectomycorrhizal truffle lifestyle.</title>
        <authorList>
            <person name="Murat C."/>
            <person name="Payen T."/>
            <person name="Noel B."/>
            <person name="Kuo A."/>
            <person name="Morin E."/>
            <person name="Chen J."/>
            <person name="Kohler A."/>
            <person name="Krizsan K."/>
            <person name="Balestrini R."/>
            <person name="Da Silva C."/>
            <person name="Montanini B."/>
            <person name="Hainaut M."/>
            <person name="Levati E."/>
            <person name="Barry K.W."/>
            <person name="Belfiori B."/>
            <person name="Cichocki N."/>
            <person name="Clum A."/>
            <person name="Dockter R.B."/>
            <person name="Fauchery L."/>
            <person name="Guy J."/>
            <person name="Iotti M."/>
            <person name="Le Tacon F."/>
            <person name="Lindquist E.A."/>
            <person name="Lipzen A."/>
            <person name="Malagnac F."/>
            <person name="Mello A."/>
            <person name="Molinier V."/>
            <person name="Miyauchi S."/>
            <person name="Poulain J."/>
            <person name="Riccioni C."/>
            <person name="Rubini A."/>
            <person name="Sitrit Y."/>
            <person name="Splivallo R."/>
            <person name="Traeger S."/>
            <person name="Wang M."/>
            <person name="Zifcakova L."/>
            <person name="Wipf D."/>
            <person name="Zambonelli A."/>
            <person name="Paolocci F."/>
            <person name="Nowrousian M."/>
            <person name="Ottonello S."/>
            <person name="Baldrian P."/>
            <person name="Spatafora J.W."/>
            <person name="Henrissat B."/>
            <person name="Nagy L.G."/>
            <person name="Aury J.M."/>
            <person name="Wincker P."/>
            <person name="Grigoriev I.V."/>
            <person name="Bonfante P."/>
            <person name="Martin F.M."/>
        </authorList>
    </citation>
    <scope>NUCLEOTIDE SEQUENCE [LARGE SCALE GENOMIC DNA]</scope>
    <source>
        <strain evidence="1 2">RN42</strain>
    </source>
</reference>
<protein>
    <submittedName>
        <fullName evidence="1">Uncharacterized protein</fullName>
    </submittedName>
</protein>
<accession>A0A3N4HCT8</accession>
<proteinExistence type="predicted"/>